<evidence type="ECO:0000313" key="2">
    <source>
        <dbReference type="EMBL" id="NKY37404.1"/>
    </source>
</evidence>
<gene>
    <name evidence="2" type="ORF">HGA13_30700</name>
</gene>
<dbReference type="Proteomes" id="UP000565715">
    <property type="component" value="Unassembled WGS sequence"/>
</dbReference>
<keyword evidence="3" id="KW-1185">Reference proteome</keyword>
<organism evidence="2 3">
    <name type="scientific">Nocardia speluncae</name>
    <dbReference type="NCBI Taxonomy" id="419477"/>
    <lineage>
        <taxon>Bacteria</taxon>
        <taxon>Bacillati</taxon>
        <taxon>Actinomycetota</taxon>
        <taxon>Actinomycetes</taxon>
        <taxon>Mycobacteriales</taxon>
        <taxon>Nocardiaceae</taxon>
        <taxon>Nocardia</taxon>
    </lineage>
</organism>
<feature type="region of interest" description="Disordered" evidence="1">
    <location>
        <begin position="1"/>
        <end position="54"/>
    </location>
</feature>
<name>A0A846XV68_9NOCA</name>
<accession>A0A846XV68</accession>
<feature type="compositionally biased region" description="Basic and acidic residues" evidence="1">
    <location>
        <begin position="28"/>
        <end position="54"/>
    </location>
</feature>
<comment type="caution">
    <text evidence="2">The sequence shown here is derived from an EMBL/GenBank/DDBJ whole genome shotgun (WGS) entry which is preliminary data.</text>
</comment>
<protein>
    <submittedName>
        <fullName evidence="2">Uncharacterized protein</fullName>
    </submittedName>
</protein>
<dbReference type="RefSeq" id="WP_157112861.1">
    <property type="nucleotide sequence ID" value="NZ_JAAXOO010000009.1"/>
</dbReference>
<reference evidence="2 3" key="1">
    <citation type="submission" date="2020-04" db="EMBL/GenBank/DDBJ databases">
        <title>MicrobeNet Type strains.</title>
        <authorList>
            <person name="Nicholson A.C."/>
        </authorList>
    </citation>
    <scope>NUCLEOTIDE SEQUENCE [LARGE SCALE GENOMIC DNA]</scope>
    <source>
        <strain evidence="2 3">DSM 45078</strain>
    </source>
</reference>
<dbReference type="AlphaFoldDB" id="A0A846XV68"/>
<evidence type="ECO:0000256" key="1">
    <source>
        <dbReference type="SAM" id="MobiDB-lite"/>
    </source>
</evidence>
<proteinExistence type="predicted"/>
<sequence>MASPEPNAPSGAAEFSEALGGFGPSRLPVRDAMRGRRETGAEGGRDPQCRRRRK</sequence>
<dbReference type="EMBL" id="JAAXOO010000009">
    <property type="protein sequence ID" value="NKY37404.1"/>
    <property type="molecule type" value="Genomic_DNA"/>
</dbReference>
<evidence type="ECO:0000313" key="3">
    <source>
        <dbReference type="Proteomes" id="UP000565715"/>
    </source>
</evidence>